<comment type="caution">
    <text evidence="1">The sequence shown here is derived from an EMBL/GenBank/DDBJ whole genome shotgun (WGS) entry which is preliminary data.</text>
</comment>
<evidence type="ECO:0008006" key="3">
    <source>
        <dbReference type="Google" id="ProtNLM"/>
    </source>
</evidence>
<dbReference type="NCBIfam" id="TIGR02167">
    <property type="entry name" value="Liste_lipo_26"/>
    <property type="match status" value="1"/>
</dbReference>
<accession>A0ABU0NF25</accession>
<dbReference type="InterPro" id="IPR011889">
    <property type="entry name" value="Liste_lipo_26"/>
</dbReference>
<dbReference type="RefSeq" id="WP_307444420.1">
    <property type="nucleotide sequence ID" value="NZ_JAUSWP010000002.1"/>
</dbReference>
<evidence type="ECO:0000313" key="2">
    <source>
        <dbReference type="Proteomes" id="UP001236620"/>
    </source>
</evidence>
<sequence>MVKKTEILEKIKEVLKTQASDLDIQDVKLFEDEKDRLINRDPEDKLKQTIKIKINDRIGVLLDVGKTAEAFTIYIDNEGNEQRTAEKDLYNIQAKEIKQIGYYHDGKNIRAVRMPKTVTKVPNKLPDKITSISNMFEGWGSDNLTNIEYIKNWNTTNVVEMNEVFKGSWIYQQDLKWDTQNVTSMKSMFEHSWFDGDISSWDVRNVTDMNKMFHRAYWFNKSISSWQIDSLKNISNMFNGAIRFNQDISHWDIKNERFTNVDNIDINTPAWEDKNKPFPRTIQLKDISEIIKQDQRNIG</sequence>
<gene>
    <name evidence="1" type="ORF">J2Z63_000274</name>
</gene>
<proteinExistence type="predicted"/>
<dbReference type="InterPro" id="IPR005046">
    <property type="entry name" value="DUF285"/>
</dbReference>
<protein>
    <recommendedName>
        <fullName evidence="3">PARCEL domain-containing protein</fullName>
    </recommendedName>
</protein>
<organism evidence="1 2">
    <name type="scientific">Mycoplasma yeatsii</name>
    <dbReference type="NCBI Taxonomy" id="51365"/>
    <lineage>
        <taxon>Bacteria</taxon>
        <taxon>Bacillati</taxon>
        <taxon>Mycoplasmatota</taxon>
        <taxon>Mollicutes</taxon>
        <taxon>Mycoplasmataceae</taxon>
        <taxon>Mycoplasma</taxon>
    </lineage>
</organism>
<name>A0ABU0NF25_9MOLU</name>
<feature type="non-terminal residue" evidence="1">
    <location>
        <position position="299"/>
    </location>
</feature>
<keyword evidence="2" id="KW-1185">Reference proteome</keyword>
<evidence type="ECO:0000313" key="1">
    <source>
        <dbReference type="EMBL" id="MDQ0567631.1"/>
    </source>
</evidence>
<dbReference type="Proteomes" id="UP001236620">
    <property type="component" value="Unassembled WGS sequence"/>
</dbReference>
<reference evidence="1" key="1">
    <citation type="submission" date="2023-07" db="EMBL/GenBank/DDBJ databases">
        <title>Genomic Encyclopedia of Type Strains, Phase IV (KMG-IV): sequencing the most valuable type-strain genomes for metagenomic binning, comparative biology and taxonomic classification.</title>
        <authorList>
            <person name="Goeker M."/>
        </authorList>
    </citation>
    <scope>NUCLEOTIDE SEQUENCE [LARGE SCALE GENOMIC DNA]</scope>
    <source>
        <strain evidence="1">DSM 22019</strain>
    </source>
</reference>
<dbReference type="Pfam" id="PF03382">
    <property type="entry name" value="DUF285"/>
    <property type="match status" value="1"/>
</dbReference>
<dbReference type="EMBL" id="JAUSWP010000002">
    <property type="protein sequence ID" value="MDQ0567631.1"/>
    <property type="molecule type" value="Genomic_DNA"/>
</dbReference>